<dbReference type="EMBL" id="AP021874">
    <property type="protein sequence ID" value="BBO68781.1"/>
    <property type="molecule type" value="Genomic_DNA"/>
</dbReference>
<dbReference type="KEGG" id="dalk:DSCA_27110"/>
<dbReference type="PANTHER" id="PTHR32089:SF112">
    <property type="entry name" value="LYSOZYME-LIKE PROTEIN-RELATED"/>
    <property type="match status" value="1"/>
</dbReference>
<accession>A0A5K7YPD9</accession>
<dbReference type="GO" id="GO:0006935">
    <property type="term" value="P:chemotaxis"/>
    <property type="evidence" value="ECO:0007669"/>
    <property type="project" value="InterPro"/>
</dbReference>
<organism evidence="10 11">
    <name type="scientific">Desulfosarcina alkanivorans</name>
    <dbReference type="NCBI Taxonomy" id="571177"/>
    <lineage>
        <taxon>Bacteria</taxon>
        <taxon>Pseudomonadati</taxon>
        <taxon>Thermodesulfobacteriota</taxon>
        <taxon>Desulfobacteria</taxon>
        <taxon>Desulfobacterales</taxon>
        <taxon>Desulfosarcinaceae</taxon>
        <taxon>Desulfosarcina</taxon>
    </lineage>
</organism>
<evidence type="ECO:0000256" key="2">
    <source>
        <dbReference type="ARBA" id="ARBA00022519"/>
    </source>
</evidence>
<gene>
    <name evidence="10" type="ORF">DSCA_27110</name>
</gene>
<keyword evidence="6" id="KW-1133">Transmembrane helix</keyword>
<keyword evidence="2" id="KW-0997">Cell inner membrane</keyword>
<evidence type="ECO:0000256" key="6">
    <source>
        <dbReference type="SAM" id="Phobius"/>
    </source>
</evidence>
<keyword evidence="6" id="KW-0812">Transmembrane</keyword>
<dbReference type="InterPro" id="IPR004089">
    <property type="entry name" value="MCPsignal_dom"/>
</dbReference>
<dbReference type="Proteomes" id="UP000427906">
    <property type="component" value="Chromosome"/>
</dbReference>
<sequence length="701" mass="74239">MKIKSKLLFGVTGVVLFIMICSTAAVYMLLNKQNHAAVRRNLEKTINLVKDDLGRRQAKQTRDVSQAVTVNKIGESIKFIAGFAGQINITRDGYVKTAGALAQLISAGDLWQAAVYNHKGLLLASAQAMPDRTLAAVFAHGDGQRTFEQARINAGDPLNEAAWQQSESSPLSTVANQFSGNPVAEAETVQYIDLDGVLCLQTTAPIHTNVYNRETELVESQVFGTVVARQRLEGGFSATLANLSGMDLNIFSGQGKLNVGTLPGYNQLAGTAQTAVDTTLSVEAQPPASAEIMVDDDGFFQAALPLHDGSRVAGWLCALVSRQTVAANTRQMVITMGLVYAGCLVVVIPLAYLFAASFSRLVNNVANGLKDIAEGEGDLTRRLEEDSKDELGDLARWFNTFIRRLQGIIREIAENAGHLAASASELKGLSKRMSTRATDISNESAAVSSSSEAVSLSTTAIASAMEQSSVNLSTVAAAAEEMTATIKDIARNTGNANRITGKAVDQVKSASQRVSILGTAAQEIGKVTETITEISEQTNLLALNATIEAARAGEAGKGFAVVANEIKELARQTAAATEEIKNKIGSIQDTTQSTVSEIENISVVINEVNQIVSTISTAVEEQSSTTGEIAGNVAQASQGVQEVNQTVADSTQAIDQVARTLVRVNRAASDMSGQSSAVDDSTHALSRLAEELNRLVGCFKV</sequence>
<evidence type="ECO:0000256" key="4">
    <source>
        <dbReference type="ARBA" id="ARBA00029447"/>
    </source>
</evidence>
<evidence type="ECO:0000256" key="1">
    <source>
        <dbReference type="ARBA" id="ARBA00004429"/>
    </source>
</evidence>
<name>A0A5K7YPD9_9BACT</name>
<dbReference type="OrthoDB" id="5416186at2"/>
<dbReference type="SMART" id="SM00304">
    <property type="entry name" value="HAMP"/>
    <property type="match status" value="2"/>
</dbReference>
<feature type="domain" description="T-SNARE coiled-coil homology" evidence="8">
    <location>
        <begin position="588"/>
        <end position="650"/>
    </location>
</feature>
<keyword evidence="3 5" id="KW-0807">Transducer</keyword>
<dbReference type="Pfam" id="PF00672">
    <property type="entry name" value="HAMP"/>
    <property type="match status" value="1"/>
</dbReference>
<evidence type="ECO:0000256" key="5">
    <source>
        <dbReference type="PROSITE-ProRule" id="PRU00284"/>
    </source>
</evidence>
<reference evidence="10 11" key="1">
    <citation type="submission" date="2019-11" db="EMBL/GenBank/DDBJ databases">
        <title>Comparative genomics of hydrocarbon-degrading Desulfosarcina strains.</title>
        <authorList>
            <person name="Watanabe M."/>
            <person name="Kojima H."/>
            <person name="Fukui M."/>
        </authorList>
    </citation>
    <scope>NUCLEOTIDE SEQUENCE [LARGE SCALE GENOMIC DNA]</scope>
    <source>
        <strain evidence="10 11">PL12</strain>
    </source>
</reference>
<dbReference type="GO" id="GO:0004888">
    <property type="term" value="F:transmembrane signaling receptor activity"/>
    <property type="evidence" value="ECO:0007669"/>
    <property type="project" value="InterPro"/>
</dbReference>
<dbReference type="SUPFAM" id="SSF58104">
    <property type="entry name" value="Methyl-accepting chemotaxis protein (MCP) signaling domain"/>
    <property type="match status" value="1"/>
</dbReference>
<dbReference type="AlphaFoldDB" id="A0A5K7YPD9"/>
<keyword evidence="2" id="KW-1003">Cell membrane</keyword>
<dbReference type="InterPro" id="IPR000727">
    <property type="entry name" value="T_SNARE_dom"/>
</dbReference>
<dbReference type="PANTHER" id="PTHR32089">
    <property type="entry name" value="METHYL-ACCEPTING CHEMOTAXIS PROTEIN MCPB"/>
    <property type="match status" value="1"/>
</dbReference>
<feature type="domain" description="Methyl-accepting transducer" evidence="7">
    <location>
        <begin position="429"/>
        <end position="658"/>
    </location>
</feature>
<evidence type="ECO:0000259" key="7">
    <source>
        <dbReference type="PROSITE" id="PS50111"/>
    </source>
</evidence>
<evidence type="ECO:0008006" key="12">
    <source>
        <dbReference type="Google" id="ProtNLM"/>
    </source>
</evidence>
<protein>
    <recommendedName>
        <fullName evidence="12">Methyl-accepting chemotaxis protein</fullName>
    </recommendedName>
</protein>
<evidence type="ECO:0000259" key="9">
    <source>
        <dbReference type="PROSITE" id="PS50885"/>
    </source>
</evidence>
<dbReference type="Gene3D" id="1.10.287.950">
    <property type="entry name" value="Methyl-accepting chemotaxis protein"/>
    <property type="match status" value="1"/>
</dbReference>
<proteinExistence type="inferred from homology"/>
<dbReference type="PROSITE" id="PS50192">
    <property type="entry name" value="T_SNARE"/>
    <property type="match status" value="1"/>
</dbReference>
<dbReference type="Pfam" id="PF00015">
    <property type="entry name" value="MCPsignal"/>
    <property type="match status" value="1"/>
</dbReference>
<feature type="domain" description="HAMP" evidence="9">
    <location>
        <begin position="356"/>
        <end position="410"/>
    </location>
</feature>
<dbReference type="RefSeq" id="WP_155316898.1">
    <property type="nucleotide sequence ID" value="NZ_AP021874.1"/>
</dbReference>
<dbReference type="PROSITE" id="PS50111">
    <property type="entry name" value="CHEMOTAXIS_TRANSDUC_2"/>
    <property type="match status" value="1"/>
</dbReference>
<feature type="transmembrane region" description="Helical" evidence="6">
    <location>
        <begin position="7"/>
        <end position="30"/>
    </location>
</feature>
<evidence type="ECO:0000313" key="10">
    <source>
        <dbReference type="EMBL" id="BBO68781.1"/>
    </source>
</evidence>
<keyword evidence="11" id="KW-1185">Reference proteome</keyword>
<evidence type="ECO:0000313" key="11">
    <source>
        <dbReference type="Proteomes" id="UP000427906"/>
    </source>
</evidence>
<dbReference type="SMART" id="SM00283">
    <property type="entry name" value="MA"/>
    <property type="match status" value="1"/>
</dbReference>
<dbReference type="PROSITE" id="PS50885">
    <property type="entry name" value="HAMP"/>
    <property type="match status" value="1"/>
</dbReference>
<feature type="transmembrane region" description="Helical" evidence="6">
    <location>
        <begin position="332"/>
        <end position="355"/>
    </location>
</feature>
<comment type="similarity">
    <text evidence="4">Belongs to the methyl-accepting chemotaxis (MCP) protein family.</text>
</comment>
<comment type="subcellular location">
    <subcellularLocation>
        <location evidence="1">Cell inner membrane</location>
        <topology evidence="1">Multi-pass membrane protein</topology>
    </subcellularLocation>
</comment>
<dbReference type="Gene3D" id="1.10.8.500">
    <property type="entry name" value="HAMP domain in histidine kinase"/>
    <property type="match status" value="1"/>
</dbReference>
<keyword evidence="6" id="KW-0472">Membrane</keyword>
<evidence type="ECO:0000256" key="3">
    <source>
        <dbReference type="ARBA" id="ARBA00023224"/>
    </source>
</evidence>
<dbReference type="GO" id="GO:0005886">
    <property type="term" value="C:plasma membrane"/>
    <property type="evidence" value="ECO:0007669"/>
    <property type="project" value="UniProtKB-SubCell"/>
</dbReference>
<dbReference type="InterPro" id="IPR004090">
    <property type="entry name" value="Chemotax_Me-accpt_rcpt"/>
</dbReference>
<dbReference type="InterPro" id="IPR003660">
    <property type="entry name" value="HAMP_dom"/>
</dbReference>
<dbReference type="PRINTS" id="PR00260">
    <property type="entry name" value="CHEMTRNSDUCR"/>
</dbReference>
<evidence type="ECO:0000259" key="8">
    <source>
        <dbReference type="PROSITE" id="PS50192"/>
    </source>
</evidence>
<dbReference type="GO" id="GO:0007165">
    <property type="term" value="P:signal transduction"/>
    <property type="evidence" value="ECO:0007669"/>
    <property type="project" value="UniProtKB-KW"/>
</dbReference>
<dbReference type="CDD" id="cd06225">
    <property type="entry name" value="HAMP"/>
    <property type="match status" value="1"/>
</dbReference>